<keyword evidence="1" id="KW-0175">Coiled coil</keyword>
<organism evidence="3 4">
    <name type="scientific">Dreissena polymorpha</name>
    <name type="common">Zebra mussel</name>
    <name type="synonym">Mytilus polymorpha</name>
    <dbReference type="NCBI Taxonomy" id="45954"/>
    <lineage>
        <taxon>Eukaryota</taxon>
        <taxon>Metazoa</taxon>
        <taxon>Spiralia</taxon>
        <taxon>Lophotrochozoa</taxon>
        <taxon>Mollusca</taxon>
        <taxon>Bivalvia</taxon>
        <taxon>Autobranchia</taxon>
        <taxon>Heteroconchia</taxon>
        <taxon>Euheterodonta</taxon>
        <taxon>Imparidentia</taxon>
        <taxon>Neoheterodontei</taxon>
        <taxon>Myida</taxon>
        <taxon>Dreissenoidea</taxon>
        <taxon>Dreissenidae</taxon>
        <taxon>Dreissena</taxon>
    </lineage>
</organism>
<feature type="compositionally biased region" description="Polar residues" evidence="2">
    <location>
        <begin position="35"/>
        <end position="47"/>
    </location>
</feature>
<feature type="compositionally biased region" description="Basic and acidic residues" evidence="2">
    <location>
        <begin position="465"/>
        <end position="487"/>
    </location>
</feature>
<feature type="region of interest" description="Disordered" evidence="2">
    <location>
        <begin position="100"/>
        <end position="119"/>
    </location>
</feature>
<evidence type="ECO:0000256" key="1">
    <source>
        <dbReference type="SAM" id="Coils"/>
    </source>
</evidence>
<dbReference type="EMBL" id="JAIWYP010000005">
    <property type="protein sequence ID" value="KAH3818973.1"/>
    <property type="molecule type" value="Genomic_DNA"/>
</dbReference>
<evidence type="ECO:0000256" key="2">
    <source>
        <dbReference type="SAM" id="MobiDB-lite"/>
    </source>
</evidence>
<reference evidence="3" key="1">
    <citation type="journal article" date="2019" name="bioRxiv">
        <title>The Genome of the Zebra Mussel, Dreissena polymorpha: A Resource for Invasive Species Research.</title>
        <authorList>
            <person name="McCartney M.A."/>
            <person name="Auch B."/>
            <person name="Kono T."/>
            <person name="Mallez S."/>
            <person name="Zhang Y."/>
            <person name="Obille A."/>
            <person name="Becker A."/>
            <person name="Abrahante J.E."/>
            <person name="Garbe J."/>
            <person name="Badalamenti J.P."/>
            <person name="Herman A."/>
            <person name="Mangelson H."/>
            <person name="Liachko I."/>
            <person name="Sullivan S."/>
            <person name="Sone E.D."/>
            <person name="Koren S."/>
            <person name="Silverstein K.A.T."/>
            <person name="Beckman K.B."/>
            <person name="Gohl D.M."/>
        </authorList>
    </citation>
    <scope>NUCLEOTIDE SEQUENCE</scope>
    <source>
        <strain evidence="3">Duluth1</strain>
        <tissue evidence="3">Whole animal</tissue>
    </source>
</reference>
<keyword evidence="4" id="KW-1185">Reference proteome</keyword>
<feature type="region of interest" description="Disordered" evidence="2">
    <location>
        <begin position="595"/>
        <end position="724"/>
    </location>
</feature>
<sequence length="809" mass="92581">MPLFARKSSANSFAGDTGFQTDFSQLQNAQFTQFELSNSQGQSQDFFSQPEDIPARPSTEGHRQQYEKYISKPALFRGHARSQNSQNNTISIPQTVKSVDFSNSNSQQQLSIQKARAKERDDRDMLNSIVNIVKECSDEVKNNLSTLKTSEDFNSECLKNSIKSLTERLEESSTRILKALQKDEKNEHMAQINALKKEIEMKDEHIRELIQQKDQLNSSAMESLSSSLEAFKGLFLQQQSQAEKKLQRMLDLSEEHLQSAKEFETCQRQGNKHIQEVKYTAQRHAQDLDKRLADELLMLRDDLERQKRDLEGFFQAQIITMHQKHEQRILKGVAESLQRLPPVSADSVGQASILRDICRTQQKELEKYIKTQSSELNRHFLKENKELFQRQQKDMKTKIESKLEILDCNQKQLSSETKTYLEDIKQTLETKVLPWQNNDIVPKKIQEQLNELHDKHQAEIRRLESEMEKQRKQSLEVRTRTVNKPEDEGSMQNDVFKLSNVYDFNKADMDSNRKNVVRSGTIFNNKGQEFLSPRPPQGKWNSRTLFGRANPSPSPVATVFPQRQLRNEIIENASISLQQMPFEDRDRIMSLQASVNPSANNGGAADDSHTNGLQSSLSAATVTKSKPGRKRGGKRKKKKQEKNGPPQSKMMEAARATEQERNQLVKVSSKPLDVFAFHDPTSPPPRVMKSNRGSYNGKSERDSDNSWTSAYKDSDGDSSMNSSPSLSITEIFIRRKVHTDKARVTENIGAIVPPASFTNLAEMCSTSLEVSSILSQEGRQVRRSTEKRKLCDYDGEVFQIFQAQKCRRY</sequence>
<feature type="region of interest" description="Disordered" evidence="2">
    <location>
        <begin position="35"/>
        <end position="65"/>
    </location>
</feature>
<accession>A0A9D4JSE0</accession>
<comment type="caution">
    <text evidence="3">The sequence shown here is derived from an EMBL/GenBank/DDBJ whole genome shotgun (WGS) entry which is preliminary data.</text>
</comment>
<feature type="compositionally biased region" description="Low complexity" evidence="2">
    <location>
        <begin position="102"/>
        <end position="113"/>
    </location>
</feature>
<evidence type="ECO:0000313" key="3">
    <source>
        <dbReference type="EMBL" id="KAH3818973.1"/>
    </source>
</evidence>
<evidence type="ECO:0000313" key="4">
    <source>
        <dbReference type="Proteomes" id="UP000828390"/>
    </source>
</evidence>
<feature type="compositionally biased region" description="Basic residues" evidence="2">
    <location>
        <begin position="626"/>
        <end position="640"/>
    </location>
</feature>
<dbReference type="Proteomes" id="UP000828390">
    <property type="component" value="Unassembled WGS sequence"/>
</dbReference>
<name>A0A9D4JSE0_DREPO</name>
<dbReference type="AlphaFoldDB" id="A0A9D4JSE0"/>
<dbReference type="OrthoDB" id="10072259at2759"/>
<protein>
    <submittedName>
        <fullName evidence="3">Uncharacterized protein</fullName>
    </submittedName>
</protein>
<feature type="region of interest" description="Disordered" evidence="2">
    <location>
        <begin position="465"/>
        <end position="491"/>
    </location>
</feature>
<reference evidence="3" key="2">
    <citation type="submission" date="2020-11" db="EMBL/GenBank/DDBJ databases">
        <authorList>
            <person name="McCartney M.A."/>
            <person name="Auch B."/>
            <person name="Kono T."/>
            <person name="Mallez S."/>
            <person name="Becker A."/>
            <person name="Gohl D.M."/>
            <person name="Silverstein K.A.T."/>
            <person name="Koren S."/>
            <person name="Bechman K.B."/>
            <person name="Herman A."/>
            <person name="Abrahante J.E."/>
            <person name="Garbe J."/>
        </authorList>
    </citation>
    <scope>NUCLEOTIDE SEQUENCE</scope>
    <source>
        <strain evidence="3">Duluth1</strain>
        <tissue evidence="3">Whole animal</tissue>
    </source>
</reference>
<proteinExistence type="predicted"/>
<feature type="coiled-coil region" evidence="1">
    <location>
        <begin position="155"/>
        <end position="212"/>
    </location>
</feature>
<feature type="compositionally biased region" description="Polar residues" evidence="2">
    <location>
        <begin position="610"/>
        <end position="623"/>
    </location>
</feature>
<gene>
    <name evidence="3" type="ORF">DPMN_120703</name>
</gene>